<dbReference type="AlphaFoldDB" id="X0XPK3"/>
<name>X0XPK3_9ZZZZ</name>
<accession>X0XPK3</accession>
<gene>
    <name evidence="1" type="ORF">S01H1_63646</name>
</gene>
<proteinExistence type="predicted"/>
<comment type="caution">
    <text evidence="1">The sequence shown here is derived from an EMBL/GenBank/DDBJ whole genome shotgun (WGS) entry which is preliminary data.</text>
</comment>
<sequence length="43" mass="5218">ALEVFVKLNDLLEDEEGRIRRQLKELDPPVTWGGVLYYFYRYL</sequence>
<evidence type="ECO:0000313" key="1">
    <source>
        <dbReference type="EMBL" id="GAG37262.1"/>
    </source>
</evidence>
<feature type="non-terminal residue" evidence="1">
    <location>
        <position position="1"/>
    </location>
</feature>
<protein>
    <submittedName>
        <fullName evidence="1">Uncharacterized protein</fullName>
    </submittedName>
</protein>
<dbReference type="EMBL" id="BARS01041903">
    <property type="protein sequence ID" value="GAG37262.1"/>
    <property type="molecule type" value="Genomic_DNA"/>
</dbReference>
<organism evidence="1">
    <name type="scientific">marine sediment metagenome</name>
    <dbReference type="NCBI Taxonomy" id="412755"/>
    <lineage>
        <taxon>unclassified sequences</taxon>
        <taxon>metagenomes</taxon>
        <taxon>ecological metagenomes</taxon>
    </lineage>
</organism>
<reference evidence="1" key="1">
    <citation type="journal article" date="2014" name="Front. Microbiol.">
        <title>High frequency of phylogenetically diverse reductive dehalogenase-homologous genes in deep subseafloor sedimentary metagenomes.</title>
        <authorList>
            <person name="Kawai M."/>
            <person name="Futagami T."/>
            <person name="Toyoda A."/>
            <person name="Takaki Y."/>
            <person name="Nishi S."/>
            <person name="Hori S."/>
            <person name="Arai W."/>
            <person name="Tsubouchi T."/>
            <person name="Morono Y."/>
            <person name="Uchiyama I."/>
            <person name="Ito T."/>
            <person name="Fujiyama A."/>
            <person name="Inagaki F."/>
            <person name="Takami H."/>
        </authorList>
    </citation>
    <scope>NUCLEOTIDE SEQUENCE</scope>
    <source>
        <strain evidence="1">Expedition CK06-06</strain>
    </source>
</reference>